<organism evidence="2 3">
    <name type="scientific">Ralstonia flaminis</name>
    <dbReference type="NCBI Taxonomy" id="3058597"/>
    <lineage>
        <taxon>Bacteria</taxon>
        <taxon>Pseudomonadati</taxon>
        <taxon>Pseudomonadota</taxon>
        <taxon>Betaproteobacteria</taxon>
        <taxon>Burkholderiales</taxon>
        <taxon>Burkholderiaceae</taxon>
        <taxon>Ralstonia</taxon>
    </lineage>
</organism>
<evidence type="ECO:0000313" key="2">
    <source>
        <dbReference type="EMBL" id="CAJ0822894.1"/>
    </source>
</evidence>
<keyword evidence="1" id="KW-0812">Transmembrane</keyword>
<protein>
    <submittedName>
        <fullName evidence="2">Uncharacterized protein</fullName>
    </submittedName>
</protein>
<keyword evidence="1" id="KW-0472">Membrane</keyword>
<name>A0ABM9KBK7_9RALS</name>
<evidence type="ECO:0000256" key="1">
    <source>
        <dbReference type="SAM" id="Phobius"/>
    </source>
</evidence>
<evidence type="ECO:0000313" key="3">
    <source>
        <dbReference type="Proteomes" id="UP001189757"/>
    </source>
</evidence>
<keyword evidence="1" id="KW-1133">Transmembrane helix</keyword>
<dbReference type="Proteomes" id="UP001189757">
    <property type="component" value="Unassembled WGS sequence"/>
</dbReference>
<proteinExistence type="predicted"/>
<feature type="transmembrane region" description="Helical" evidence="1">
    <location>
        <begin position="28"/>
        <end position="53"/>
    </location>
</feature>
<keyword evidence="3" id="KW-1185">Reference proteome</keyword>
<comment type="caution">
    <text evidence="2">The sequence shown here is derived from an EMBL/GenBank/DDBJ whole genome shotgun (WGS) entry which is preliminary data.</text>
</comment>
<gene>
    <name evidence="2" type="ORF">LMG18101_05254</name>
</gene>
<sequence>MSSPLITAVPLAGGLTMAIDENGPPVALAVACTVTGALDSVVVVIAGAVPITWPTTRV</sequence>
<reference evidence="2 3" key="1">
    <citation type="submission" date="2023-07" db="EMBL/GenBank/DDBJ databases">
        <authorList>
            <person name="Peeters C."/>
        </authorList>
    </citation>
    <scope>NUCLEOTIDE SEQUENCE [LARGE SCALE GENOMIC DNA]</scope>
    <source>
        <strain evidence="2 3">LMG 18101</strain>
    </source>
</reference>
<accession>A0ABM9KBK7</accession>
<dbReference type="EMBL" id="CATZLL010000033">
    <property type="protein sequence ID" value="CAJ0822894.1"/>
    <property type="molecule type" value="Genomic_DNA"/>
</dbReference>